<sequence length="128" mass="14683">MIATTNLFQDSTFRRHLMAIHNDEAIALLEGWGVKYVLLDEIRKPMVQDSFYVRHQLYAHKFPYIPDPVTDAYYGDADWNWKGTEKIDYTQHGAETKETRNDFRSLWSSAVREAAGTSAVKASKLAPS</sequence>
<dbReference type="EMBL" id="MKGL01000426">
    <property type="protein sequence ID" value="RNE98908.1"/>
    <property type="molecule type" value="Genomic_DNA"/>
</dbReference>
<organism evidence="1 2">
    <name type="scientific">Trypanosoma rangeli</name>
    <dbReference type="NCBI Taxonomy" id="5698"/>
    <lineage>
        <taxon>Eukaryota</taxon>
        <taxon>Discoba</taxon>
        <taxon>Euglenozoa</taxon>
        <taxon>Kinetoplastea</taxon>
        <taxon>Metakinetoplastina</taxon>
        <taxon>Trypanosomatida</taxon>
        <taxon>Trypanosomatidae</taxon>
        <taxon>Trypanosoma</taxon>
        <taxon>Herpetosoma</taxon>
    </lineage>
</organism>
<dbReference type="AlphaFoldDB" id="A0A3R7MA27"/>
<dbReference type="RefSeq" id="XP_029234900.1">
    <property type="nucleotide sequence ID" value="XM_029385291.1"/>
</dbReference>
<dbReference type="GeneID" id="40332480"/>
<dbReference type="OrthoDB" id="275909at2759"/>
<dbReference type="Proteomes" id="UP000283634">
    <property type="component" value="Unassembled WGS sequence"/>
</dbReference>
<keyword evidence="2" id="KW-1185">Reference proteome</keyword>
<gene>
    <name evidence="1" type="ORF">TraAM80_08547</name>
</gene>
<comment type="caution">
    <text evidence="1">The sequence shown here is derived from an EMBL/GenBank/DDBJ whole genome shotgun (WGS) entry which is preliminary data.</text>
</comment>
<accession>A0A3R7MA27</accession>
<proteinExistence type="predicted"/>
<dbReference type="VEuPathDB" id="TriTrypDB:TRSC58_00620"/>
<protein>
    <submittedName>
        <fullName evidence="1">Uncharacterized protein</fullName>
    </submittedName>
</protein>
<evidence type="ECO:0000313" key="1">
    <source>
        <dbReference type="EMBL" id="RNE98908.1"/>
    </source>
</evidence>
<reference evidence="1 2" key="1">
    <citation type="journal article" date="2018" name="BMC Genomics">
        <title>Genomic comparison of Trypanosoma conorhini and Trypanosoma rangeli to Trypanosoma cruzi strains of high and low virulence.</title>
        <authorList>
            <person name="Bradwell K.R."/>
            <person name="Koparde V.N."/>
            <person name="Matveyev A.V."/>
            <person name="Serrano M.G."/>
            <person name="Alves J.M."/>
            <person name="Parikh H."/>
            <person name="Huang B."/>
            <person name="Lee V."/>
            <person name="Espinosa-Alvarez O."/>
            <person name="Ortiz P.A."/>
            <person name="Costa-Martins A.G."/>
            <person name="Teixeira M.M."/>
            <person name="Buck G.A."/>
        </authorList>
    </citation>
    <scope>NUCLEOTIDE SEQUENCE [LARGE SCALE GENOMIC DNA]</scope>
    <source>
        <strain evidence="1 2">AM80</strain>
    </source>
</reference>
<evidence type="ECO:0000313" key="2">
    <source>
        <dbReference type="Proteomes" id="UP000283634"/>
    </source>
</evidence>
<name>A0A3R7MA27_TRYRA</name>